<evidence type="ECO:0000259" key="1">
    <source>
        <dbReference type="Pfam" id="PF13472"/>
    </source>
</evidence>
<sequence>MDVEAFIPSPVLLCIINKFGRATHKNSDSRFPFEMAADIKKEPQREDMNNARRILALGDSLTEGYYRFGTQFHPYTDRLHKLLEPKGIFEIHNAGVSGETTDRMLERLRGLLKPKSSPWYDLVVILGGTNDLGFRSAEDIFKNIQLMSDLVQTQKSGDRHSRVVIMTVPHCRKSPQWILDKRSSVNSQIKTYASQKEIPIVDLEYWGKLNPMGKSEEEIDEIWDTDGLHFTPAGSDVIADALFRTLSTENVV</sequence>
<proteinExistence type="predicted"/>
<dbReference type="InterPro" id="IPR051532">
    <property type="entry name" value="Ester_Hydrolysis_Enzymes"/>
</dbReference>
<keyword evidence="3" id="KW-1185">Reference proteome</keyword>
<evidence type="ECO:0000313" key="2">
    <source>
        <dbReference type="EMBL" id="PRP89517.1"/>
    </source>
</evidence>
<evidence type="ECO:0000313" key="3">
    <source>
        <dbReference type="Proteomes" id="UP000241769"/>
    </source>
</evidence>
<dbReference type="Pfam" id="PF13472">
    <property type="entry name" value="Lipase_GDSL_2"/>
    <property type="match status" value="1"/>
</dbReference>
<dbReference type="InterPro" id="IPR036514">
    <property type="entry name" value="SGNH_hydro_sf"/>
</dbReference>
<feature type="domain" description="SGNH hydrolase-type esterase" evidence="1">
    <location>
        <begin position="56"/>
        <end position="236"/>
    </location>
</feature>
<dbReference type="Gene3D" id="3.40.50.1110">
    <property type="entry name" value="SGNH hydrolase"/>
    <property type="match status" value="1"/>
</dbReference>
<dbReference type="InterPro" id="IPR013830">
    <property type="entry name" value="SGNH_hydro"/>
</dbReference>
<dbReference type="Proteomes" id="UP000241769">
    <property type="component" value="Unassembled WGS sequence"/>
</dbReference>
<protein>
    <recommendedName>
        <fullName evidence="1">SGNH hydrolase-type esterase domain-containing protein</fullName>
    </recommendedName>
</protein>
<dbReference type="InParanoid" id="A0A2P6P002"/>
<dbReference type="CDD" id="cd00229">
    <property type="entry name" value="SGNH_hydrolase"/>
    <property type="match status" value="1"/>
</dbReference>
<dbReference type="PANTHER" id="PTHR30383">
    <property type="entry name" value="THIOESTERASE 1/PROTEASE 1/LYSOPHOSPHOLIPASE L1"/>
    <property type="match status" value="1"/>
</dbReference>
<dbReference type="EMBL" id="MDYQ01000002">
    <property type="protein sequence ID" value="PRP89517.1"/>
    <property type="molecule type" value="Genomic_DNA"/>
</dbReference>
<name>A0A2P6P002_9EUKA</name>
<organism evidence="2 3">
    <name type="scientific">Planoprotostelium fungivorum</name>
    <dbReference type="NCBI Taxonomy" id="1890364"/>
    <lineage>
        <taxon>Eukaryota</taxon>
        <taxon>Amoebozoa</taxon>
        <taxon>Evosea</taxon>
        <taxon>Variosea</taxon>
        <taxon>Cavosteliida</taxon>
        <taxon>Cavosteliaceae</taxon>
        <taxon>Planoprotostelium</taxon>
    </lineage>
</organism>
<dbReference type="SUPFAM" id="SSF52266">
    <property type="entry name" value="SGNH hydrolase"/>
    <property type="match status" value="1"/>
</dbReference>
<dbReference type="PANTHER" id="PTHR30383:SF5">
    <property type="entry name" value="SGNH HYDROLASE-TYPE ESTERASE DOMAIN-CONTAINING PROTEIN"/>
    <property type="match status" value="1"/>
</dbReference>
<comment type="caution">
    <text evidence="2">The sequence shown here is derived from an EMBL/GenBank/DDBJ whole genome shotgun (WGS) entry which is preliminary data.</text>
</comment>
<accession>A0A2P6P002</accession>
<gene>
    <name evidence="2" type="ORF">PROFUN_00781</name>
</gene>
<dbReference type="GO" id="GO:0004622">
    <property type="term" value="F:phosphatidylcholine lysophospholipase activity"/>
    <property type="evidence" value="ECO:0007669"/>
    <property type="project" value="TreeGrafter"/>
</dbReference>
<dbReference type="AlphaFoldDB" id="A0A2P6P002"/>
<reference evidence="2 3" key="1">
    <citation type="journal article" date="2018" name="Genome Biol. Evol.">
        <title>Multiple Roots of Fruiting Body Formation in Amoebozoa.</title>
        <authorList>
            <person name="Hillmann F."/>
            <person name="Forbes G."/>
            <person name="Novohradska S."/>
            <person name="Ferling I."/>
            <person name="Riege K."/>
            <person name="Groth M."/>
            <person name="Westermann M."/>
            <person name="Marz M."/>
            <person name="Spaller T."/>
            <person name="Winckler T."/>
            <person name="Schaap P."/>
            <person name="Glockner G."/>
        </authorList>
    </citation>
    <scope>NUCLEOTIDE SEQUENCE [LARGE SCALE GENOMIC DNA]</scope>
    <source>
        <strain evidence="2 3">Jena</strain>
    </source>
</reference>
<dbReference type="OrthoDB" id="408760at2759"/>